<dbReference type="EMBL" id="CALTRL010002270">
    <property type="protein sequence ID" value="CAH7675197.1"/>
    <property type="molecule type" value="Genomic_DNA"/>
</dbReference>
<dbReference type="GO" id="GO:0005654">
    <property type="term" value="C:nucleoplasm"/>
    <property type="evidence" value="ECO:0007669"/>
    <property type="project" value="TreeGrafter"/>
</dbReference>
<evidence type="ECO:0000256" key="3">
    <source>
        <dbReference type="ARBA" id="ARBA00023242"/>
    </source>
</evidence>
<comment type="caution">
    <text evidence="5">The sequence shown here is derived from an EMBL/GenBank/DDBJ whole genome shotgun (WGS) entry which is preliminary data.</text>
</comment>
<organism evidence="5 6">
    <name type="scientific">Phakopsora pachyrhizi</name>
    <name type="common">Asian soybean rust disease fungus</name>
    <dbReference type="NCBI Taxonomy" id="170000"/>
    <lineage>
        <taxon>Eukaryota</taxon>
        <taxon>Fungi</taxon>
        <taxon>Dikarya</taxon>
        <taxon>Basidiomycota</taxon>
        <taxon>Pucciniomycotina</taxon>
        <taxon>Pucciniomycetes</taxon>
        <taxon>Pucciniales</taxon>
        <taxon>Phakopsoraceae</taxon>
        <taxon>Phakopsora</taxon>
    </lineage>
</organism>
<reference evidence="5" key="1">
    <citation type="submission" date="2022-06" db="EMBL/GenBank/DDBJ databases">
        <authorList>
            <consortium name="SYNGENTA / RWTH Aachen University"/>
        </authorList>
    </citation>
    <scope>NUCLEOTIDE SEQUENCE</scope>
</reference>
<feature type="compositionally biased region" description="Basic residues" evidence="4">
    <location>
        <begin position="1"/>
        <end position="30"/>
    </location>
</feature>
<dbReference type="InterPro" id="IPR005343">
    <property type="entry name" value="Noc2"/>
</dbReference>
<protein>
    <submittedName>
        <fullName evidence="5">Nucleolar complex protein 2</fullName>
    </submittedName>
</protein>
<feature type="compositionally biased region" description="Acidic residues" evidence="4">
    <location>
        <begin position="98"/>
        <end position="118"/>
    </location>
</feature>
<accession>A0AAV0B152</accession>
<dbReference type="AlphaFoldDB" id="A0AAV0B152"/>
<keyword evidence="3" id="KW-0539">Nucleus</keyword>
<dbReference type="SUPFAM" id="SSF48371">
    <property type="entry name" value="ARM repeat"/>
    <property type="match status" value="1"/>
</dbReference>
<sequence>MPGKRVTKQTKKFNKNHLNHTLTSRKKQQAKKKEIENRKHLKGQKSRQVAQVGKGGDRKDQNRLAVDDDDDDDDSVAEQQPRIDMSVDALLSAKGLQSDDDENEDKNSSDENDDDDDLNSLLSIDDGSDIGMDLKDLKEKDPEFYSYLEKNDRELLNFDANNLEDSDTEDSSVGNGSTSVEPTTKSESGGDLRQVLLTKEMIKTWKKAILETRSMRALRKLLLAFKSAAFGADDSAEDLPYIIESSAVFDSVVTATLKFLPMFLNQVSPAKELPSGKFKLERHTKLYSFVQRILKSYFASLGKLISQIPSRSQEDKSMEKQSLLHTAVSESAKLTPWIIGNSKIVQNWIKVLLELWGSSADQIRVAAILALRKLSLASKSSVSEYILKGLYTNLVRSSNHTTNFTLPTINLMKNSASEIYLLNQEISYPLLYNFIRQLAIHLRNSMKLKNKDGFQAVYNWQFIHSLDFWSLVLSSACNSESEPALKNSPLQPMIYPLVQITTGVIKLIPTSRYYPLRFHCVRILLRLVQKTGTFIPLAPFLLDVVDSPLFKRRSKPSSLKALDFEYLIRCPKSHEHLQLYADGIAEECVFLLLEYYSTCSKSIAFPELVLPAIVMLKRIGKHSKSPRLVTQVKGLVEKLEANKVWIETRRAKVSFGPRSRMEVDKFLVDVEATKTPLGGYYRLQSKVRGQKRAALDRSAHNEILVD</sequence>
<dbReference type="GO" id="GO:0005730">
    <property type="term" value="C:nucleolus"/>
    <property type="evidence" value="ECO:0007669"/>
    <property type="project" value="TreeGrafter"/>
</dbReference>
<dbReference type="Proteomes" id="UP001153365">
    <property type="component" value="Unassembled WGS sequence"/>
</dbReference>
<gene>
    <name evidence="5" type="ORF">PPACK8108_LOCUS10172</name>
</gene>
<feature type="compositionally biased region" description="Acidic residues" evidence="4">
    <location>
        <begin position="67"/>
        <end position="76"/>
    </location>
</feature>
<comment type="similarity">
    <text evidence="2">Belongs to the NOC2 family.</text>
</comment>
<dbReference type="PANTHER" id="PTHR12687:SF4">
    <property type="entry name" value="NUCLEOLAR COMPLEX PROTEIN 2 HOMOLOG"/>
    <property type="match status" value="1"/>
</dbReference>
<dbReference type="PANTHER" id="PTHR12687">
    <property type="entry name" value="NUCLEOLAR COMPLEX 2 AND RAD4-RELATED"/>
    <property type="match status" value="1"/>
</dbReference>
<dbReference type="GO" id="GO:0042273">
    <property type="term" value="P:ribosomal large subunit biogenesis"/>
    <property type="evidence" value="ECO:0007669"/>
    <property type="project" value="TreeGrafter"/>
</dbReference>
<feature type="compositionally biased region" description="Polar residues" evidence="4">
    <location>
        <begin position="171"/>
        <end position="187"/>
    </location>
</feature>
<feature type="compositionally biased region" description="Basic and acidic residues" evidence="4">
    <location>
        <begin position="55"/>
        <end position="66"/>
    </location>
</feature>
<comment type="subcellular location">
    <subcellularLocation>
        <location evidence="1">Nucleus</location>
    </subcellularLocation>
</comment>
<name>A0AAV0B152_PHAPC</name>
<evidence type="ECO:0000256" key="2">
    <source>
        <dbReference type="ARBA" id="ARBA00005907"/>
    </source>
</evidence>
<feature type="region of interest" description="Disordered" evidence="4">
    <location>
        <begin position="1"/>
        <end position="125"/>
    </location>
</feature>
<dbReference type="InterPro" id="IPR016024">
    <property type="entry name" value="ARM-type_fold"/>
</dbReference>
<dbReference type="GO" id="GO:0030691">
    <property type="term" value="C:Noc2p-Noc3p complex"/>
    <property type="evidence" value="ECO:0007669"/>
    <property type="project" value="TreeGrafter"/>
</dbReference>
<keyword evidence="6" id="KW-1185">Reference proteome</keyword>
<proteinExistence type="inferred from homology"/>
<feature type="region of interest" description="Disordered" evidence="4">
    <location>
        <begin position="163"/>
        <end position="191"/>
    </location>
</feature>
<evidence type="ECO:0000313" key="5">
    <source>
        <dbReference type="EMBL" id="CAH7675197.1"/>
    </source>
</evidence>
<evidence type="ECO:0000313" key="6">
    <source>
        <dbReference type="Proteomes" id="UP001153365"/>
    </source>
</evidence>
<evidence type="ECO:0000256" key="1">
    <source>
        <dbReference type="ARBA" id="ARBA00004123"/>
    </source>
</evidence>
<evidence type="ECO:0000256" key="4">
    <source>
        <dbReference type="SAM" id="MobiDB-lite"/>
    </source>
</evidence>
<dbReference type="GO" id="GO:0030690">
    <property type="term" value="C:Noc1p-Noc2p complex"/>
    <property type="evidence" value="ECO:0007669"/>
    <property type="project" value="TreeGrafter"/>
</dbReference>
<dbReference type="Pfam" id="PF03715">
    <property type="entry name" value="Noc2"/>
    <property type="match status" value="1"/>
</dbReference>